<dbReference type="AlphaFoldDB" id="X1HAC8"/>
<organism evidence="2">
    <name type="scientific">marine sediment metagenome</name>
    <dbReference type="NCBI Taxonomy" id="412755"/>
    <lineage>
        <taxon>unclassified sequences</taxon>
        <taxon>metagenomes</taxon>
        <taxon>ecological metagenomes</taxon>
    </lineage>
</organism>
<name>X1HAC8_9ZZZZ</name>
<accession>X1HAC8</accession>
<comment type="caution">
    <text evidence="2">The sequence shown here is derived from an EMBL/GenBank/DDBJ whole genome shotgun (WGS) entry which is preliminary data.</text>
</comment>
<proteinExistence type="predicted"/>
<gene>
    <name evidence="2" type="ORF">S03H2_46757</name>
</gene>
<dbReference type="EMBL" id="BARU01029390">
    <property type="protein sequence ID" value="GAH66347.1"/>
    <property type="molecule type" value="Genomic_DNA"/>
</dbReference>
<feature type="compositionally biased region" description="Polar residues" evidence="1">
    <location>
        <begin position="10"/>
        <end position="20"/>
    </location>
</feature>
<evidence type="ECO:0000256" key="1">
    <source>
        <dbReference type="SAM" id="MobiDB-lite"/>
    </source>
</evidence>
<feature type="region of interest" description="Disordered" evidence="1">
    <location>
        <begin position="1"/>
        <end position="22"/>
    </location>
</feature>
<reference evidence="2" key="1">
    <citation type="journal article" date="2014" name="Front. Microbiol.">
        <title>High frequency of phylogenetically diverse reductive dehalogenase-homologous genes in deep subseafloor sedimentary metagenomes.</title>
        <authorList>
            <person name="Kawai M."/>
            <person name="Futagami T."/>
            <person name="Toyoda A."/>
            <person name="Takaki Y."/>
            <person name="Nishi S."/>
            <person name="Hori S."/>
            <person name="Arai W."/>
            <person name="Tsubouchi T."/>
            <person name="Morono Y."/>
            <person name="Uchiyama I."/>
            <person name="Ito T."/>
            <person name="Fujiyama A."/>
            <person name="Inagaki F."/>
            <person name="Takami H."/>
        </authorList>
    </citation>
    <scope>NUCLEOTIDE SEQUENCE</scope>
    <source>
        <strain evidence="2">Expedition CK06-06</strain>
    </source>
</reference>
<protein>
    <submittedName>
        <fullName evidence="2">Uncharacterized protein</fullName>
    </submittedName>
</protein>
<evidence type="ECO:0000313" key="2">
    <source>
        <dbReference type="EMBL" id="GAH66347.1"/>
    </source>
</evidence>
<sequence length="62" mass="6695">MAMRGGIDKSLTSFGPASQSRHVRFGPGFIEEYEPVRIESALRFDPILAGLPYVGSVLLTGV</sequence>